<keyword evidence="1" id="KW-0812">Transmembrane</keyword>
<feature type="transmembrane region" description="Helical" evidence="1">
    <location>
        <begin position="68"/>
        <end position="90"/>
    </location>
</feature>
<dbReference type="RefSeq" id="WP_020222618.1">
    <property type="nucleotide sequence ID" value="NZ_BANO01000291.1"/>
</dbReference>
<evidence type="ECO:0000256" key="1">
    <source>
        <dbReference type="SAM" id="Phobius"/>
    </source>
</evidence>
<dbReference type="Proteomes" id="UP000016986">
    <property type="component" value="Unassembled WGS sequence"/>
</dbReference>
<dbReference type="Pfam" id="PF24365">
    <property type="entry name" value="DUF7521"/>
    <property type="match status" value="1"/>
</dbReference>
<keyword evidence="1" id="KW-1133">Transmembrane helix</keyword>
<dbReference type="InterPro" id="IPR055943">
    <property type="entry name" value="DUF7521"/>
</dbReference>
<gene>
    <name evidence="2" type="ORF">MBEHAL_2652</name>
</gene>
<sequence length="93" mass="9785">MGLGLTTLVTLLKTVTLLLGGAITYFAYEASLRTRSHSIRMLAAGFGIVTVGALLAGIVDTLLHVDPLLALVVESAFTVIGFAVILYSLYAED</sequence>
<dbReference type="AlphaFoldDB" id="U2YYM1"/>
<accession>U2YYM1</accession>
<proteinExistence type="predicted"/>
<dbReference type="eggNOG" id="arCOG03915">
    <property type="taxonomic scope" value="Archaea"/>
</dbReference>
<evidence type="ECO:0000313" key="2">
    <source>
        <dbReference type="EMBL" id="GAD53892.1"/>
    </source>
</evidence>
<keyword evidence="3" id="KW-1185">Reference proteome</keyword>
<name>U2YYM1_9EURY</name>
<feature type="transmembrane region" description="Helical" evidence="1">
    <location>
        <begin position="40"/>
        <end position="62"/>
    </location>
</feature>
<organism evidence="2 3">
    <name type="scientific">Halarchaeum acidiphilum MH1-52-1</name>
    <dbReference type="NCBI Taxonomy" id="1261545"/>
    <lineage>
        <taxon>Archaea</taxon>
        <taxon>Methanobacteriati</taxon>
        <taxon>Methanobacteriota</taxon>
        <taxon>Stenosarchaea group</taxon>
        <taxon>Halobacteria</taxon>
        <taxon>Halobacteriales</taxon>
        <taxon>Halobacteriaceae</taxon>
    </lineage>
</organism>
<protein>
    <submittedName>
        <fullName evidence="2">Hypotheical protein</fullName>
    </submittedName>
</protein>
<comment type="caution">
    <text evidence="2">The sequence shown here is derived from an EMBL/GenBank/DDBJ whole genome shotgun (WGS) entry which is preliminary data.</text>
</comment>
<feature type="transmembrane region" description="Helical" evidence="1">
    <location>
        <begin position="6"/>
        <end position="28"/>
    </location>
</feature>
<dbReference type="OrthoDB" id="170398at2157"/>
<reference evidence="2 3" key="1">
    <citation type="submission" date="2013-09" db="EMBL/GenBank/DDBJ databases">
        <title>Whole genome sequencing of Halarchaeum acidiphilum strain MH1-52-1.</title>
        <authorList>
            <person name="Shimane Y."/>
            <person name="Minegishi H."/>
            <person name="Nishi S."/>
            <person name="Echigo A."/>
            <person name="Shuto A."/>
            <person name="Konishi M."/>
            <person name="Ito T."/>
            <person name="Ohkuma M."/>
            <person name="Ohta Y."/>
            <person name="Nagano Y."/>
            <person name="Tsubouchi T."/>
            <person name="Mori K."/>
            <person name="Usui K."/>
            <person name="Kamekura M."/>
            <person name="Usami R."/>
            <person name="Takaki Y."/>
            <person name="Hatada Y."/>
        </authorList>
    </citation>
    <scope>NUCLEOTIDE SEQUENCE [LARGE SCALE GENOMIC DNA]</scope>
    <source>
        <strain evidence="2 3">JCM 16109</strain>
    </source>
</reference>
<evidence type="ECO:0000313" key="3">
    <source>
        <dbReference type="Proteomes" id="UP000016986"/>
    </source>
</evidence>
<keyword evidence="1" id="KW-0472">Membrane</keyword>
<dbReference type="EMBL" id="BATA01000124">
    <property type="protein sequence ID" value="GAD53892.1"/>
    <property type="molecule type" value="Genomic_DNA"/>
</dbReference>